<protein>
    <submittedName>
        <fullName evidence="3">Pectin lyase-like protein</fullName>
    </submittedName>
</protein>
<evidence type="ECO:0000313" key="3">
    <source>
        <dbReference type="EMBL" id="RPB24939.1"/>
    </source>
</evidence>
<dbReference type="Pfam" id="PF12708">
    <property type="entry name" value="Pect-lyase_RHGA_epim"/>
    <property type="match status" value="2"/>
</dbReference>
<evidence type="ECO:0000259" key="2">
    <source>
        <dbReference type="PROSITE" id="PS50206"/>
    </source>
</evidence>
<feature type="signal peptide" evidence="1">
    <location>
        <begin position="1"/>
        <end position="22"/>
    </location>
</feature>
<dbReference type="PROSITE" id="PS51257">
    <property type="entry name" value="PROKAR_LIPOPROTEIN"/>
    <property type="match status" value="1"/>
</dbReference>
<evidence type="ECO:0000256" key="1">
    <source>
        <dbReference type="SAM" id="SignalP"/>
    </source>
</evidence>
<dbReference type="InterPro" id="IPR011050">
    <property type="entry name" value="Pectin_lyase_fold/virulence"/>
</dbReference>
<dbReference type="InterPro" id="IPR001763">
    <property type="entry name" value="Rhodanese-like_dom"/>
</dbReference>
<feature type="chain" id="PRO_5018052937" evidence="1">
    <location>
        <begin position="23"/>
        <end position="867"/>
    </location>
</feature>
<dbReference type="SUPFAM" id="SSF51126">
    <property type="entry name" value="Pectin lyase-like"/>
    <property type="match status" value="2"/>
</dbReference>
<name>A0A3N4LTQ7_9PEZI</name>
<dbReference type="PANTHER" id="PTHR33928">
    <property type="entry name" value="POLYGALACTURONASE QRT3"/>
    <property type="match status" value="1"/>
</dbReference>
<evidence type="ECO:0000313" key="4">
    <source>
        <dbReference type="Proteomes" id="UP000267821"/>
    </source>
</evidence>
<dbReference type="PROSITE" id="PS50206">
    <property type="entry name" value="RHODANESE_3"/>
    <property type="match status" value="1"/>
</dbReference>
<proteinExistence type="predicted"/>
<dbReference type="InterPro" id="IPR024535">
    <property type="entry name" value="RHGA/B-epi-like_pectate_lyase"/>
</dbReference>
<dbReference type="GO" id="GO:0016829">
    <property type="term" value="F:lyase activity"/>
    <property type="evidence" value="ECO:0007669"/>
    <property type="project" value="UniProtKB-KW"/>
</dbReference>
<reference evidence="3 4" key="1">
    <citation type="journal article" date="2018" name="Nat. Ecol. Evol.">
        <title>Pezizomycetes genomes reveal the molecular basis of ectomycorrhizal truffle lifestyle.</title>
        <authorList>
            <person name="Murat C."/>
            <person name="Payen T."/>
            <person name="Noel B."/>
            <person name="Kuo A."/>
            <person name="Morin E."/>
            <person name="Chen J."/>
            <person name="Kohler A."/>
            <person name="Krizsan K."/>
            <person name="Balestrini R."/>
            <person name="Da Silva C."/>
            <person name="Montanini B."/>
            <person name="Hainaut M."/>
            <person name="Levati E."/>
            <person name="Barry K.W."/>
            <person name="Belfiori B."/>
            <person name="Cichocki N."/>
            <person name="Clum A."/>
            <person name="Dockter R.B."/>
            <person name="Fauchery L."/>
            <person name="Guy J."/>
            <person name="Iotti M."/>
            <person name="Le Tacon F."/>
            <person name="Lindquist E.A."/>
            <person name="Lipzen A."/>
            <person name="Malagnac F."/>
            <person name="Mello A."/>
            <person name="Molinier V."/>
            <person name="Miyauchi S."/>
            <person name="Poulain J."/>
            <person name="Riccioni C."/>
            <person name="Rubini A."/>
            <person name="Sitrit Y."/>
            <person name="Splivallo R."/>
            <person name="Traeger S."/>
            <person name="Wang M."/>
            <person name="Zifcakova L."/>
            <person name="Wipf D."/>
            <person name="Zambonelli A."/>
            <person name="Paolocci F."/>
            <person name="Nowrousian M."/>
            <person name="Ottonello S."/>
            <person name="Baldrian P."/>
            <person name="Spatafora J.W."/>
            <person name="Henrissat B."/>
            <person name="Nagy L.G."/>
            <person name="Aury J.M."/>
            <person name="Wincker P."/>
            <person name="Grigoriev I.V."/>
            <person name="Bonfante P."/>
            <person name="Martin F.M."/>
        </authorList>
    </citation>
    <scope>NUCLEOTIDE SEQUENCE [LARGE SCALE GENOMIC DNA]</scope>
    <source>
        <strain evidence="3 4">ATCC MYA-4762</strain>
    </source>
</reference>
<dbReference type="InterPro" id="IPR012334">
    <property type="entry name" value="Pectin_lyas_fold"/>
</dbReference>
<keyword evidence="4" id="KW-1185">Reference proteome</keyword>
<dbReference type="PANTHER" id="PTHR33928:SF2">
    <property type="entry name" value="PECTATE LYASE SUPERFAMILY PROTEIN DOMAIN-CONTAINING PROTEIN-RELATED"/>
    <property type="match status" value="1"/>
</dbReference>
<dbReference type="STRING" id="1051890.A0A3N4LTQ7"/>
<dbReference type="AlphaFoldDB" id="A0A3N4LTQ7"/>
<dbReference type="EMBL" id="ML121539">
    <property type="protein sequence ID" value="RPB24939.1"/>
    <property type="molecule type" value="Genomic_DNA"/>
</dbReference>
<dbReference type="FunFam" id="2.160.20.10:FF:000049">
    <property type="entry name" value="Putative exo-beta-1,3-glucanase"/>
    <property type="match status" value="1"/>
</dbReference>
<dbReference type="Gene3D" id="2.160.20.10">
    <property type="entry name" value="Single-stranded right-handed beta-helix, Pectin lyase-like"/>
    <property type="match status" value="2"/>
</dbReference>
<dbReference type="OrthoDB" id="1046782at2759"/>
<dbReference type="Proteomes" id="UP000267821">
    <property type="component" value="Unassembled WGS sequence"/>
</dbReference>
<gene>
    <name evidence="3" type="ORF">L211DRAFT_130408</name>
</gene>
<organism evidence="3 4">
    <name type="scientific">Terfezia boudieri ATCC MYA-4762</name>
    <dbReference type="NCBI Taxonomy" id="1051890"/>
    <lineage>
        <taxon>Eukaryota</taxon>
        <taxon>Fungi</taxon>
        <taxon>Dikarya</taxon>
        <taxon>Ascomycota</taxon>
        <taxon>Pezizomycotina</taxon>
        <taxon>Pezizomycetes</taxon>
        <taxon>Pezizales</taxon>
        <taxon>Pezizaceae</taxon>
        <taxon>Terfezia</taxon>
    </lineage>
</organism>
<keyword evidence="1" id="KW-0732">Signal</keyword>
<sequence length="867" mass="93410">MAFLFRLQLLVGLILLSCLANAAPTGEEPSHIRNARRLVATAQTEAAYRNKFVIENARHRAARDHSENQLFRRDPNFGRTISLIPSAAVAEAAALIAEYDAVPEQHSETELKKRENVAFWMEDVAHGKSAFGPGNYKVWRNVKDYGARGDGVTDDTAAINKAISDQERCGQDCGSSTDTPAVVYFPPGTYLVSTSIQQWYNTQLIGNPNSRPVIKAAPSFVGLGVIDTDPYIPNGGGAQWYTNQNNFLRQIRNFIVDITDVPNIQPAGIHWQIAQGTSLQNIEFRSSTAAGNNHQGIFMENGSGGMIYDLTFVGGAYGMYCGNQQFTTRNLKFTNVDTAIQIHWNWAWTWKSLDIQGCKVGVSLLGGAPTDRNTGSVILLDSSIRDTETAVLIQTVINDGGATAQAALILDNVKLTDVPNAVKVNGGATLLAGGTKTIDSWGIGKIYANAAGTGEFLSGGDITPKRIITSSLLGGPNGGFLERSKPQYESVPASGFYNVRDGGAKGDGSSDDTAAINAVLAAQAGKSIVWFPAGTYIVTDTIFVPCESKIVGEAWSQIMASGAKFADMNNPKVMVKVGNPNEAGVIEITDMMFTVRGGTAGAVLVQWNIKQTSPGSAAMWDSHFRIGGATGSQLTAEDCPKLTGSVASKCIAGSMLMHMTSTSSAYLENVWAWVADHDLDIPAQTQIDVYVARGILIESQGPTWLYGTASEHNVLYQYQLNNAKDLYMGMIQTEGPYYQSTPKAPAPFTSAVGKFPGDPTFSDCAASSVTCAISWGLRILDSRNIYLYGGGLYSWFSKYTQTCLKTESCQDKMIEIVGSTYLWFYNVVTKAAVEMICPQGGRAVPSAENHYGFASTIMAWLTDSGYV</sequence>
<dbReference type="InterPro" id="IPR039279">
    <property type="entry name" value="QRT3-like"/>
</dbReference>
<feature type="domain" description="Rhodanese" evidence="2">
    <location>
        <begin position="764"/>
        <end position="804"/>
    </location>
</feature>
<keyword evidence="3" id="KW-0456">Lyase</keyword>
<dbReference type="GO" id="GO:0004650">
    <property type="term" value="F:polygalacturonase activity"/>
    <property type="evidence" value="ECO:0007669"/>
    <property type="project" value="InterPro"/>
</dbReference>
<dbReference type="InParanoid" id="A0A3N4LTQ7"/>
<dbReference type="CDD" id="cd23668">
    <property type="entry name" value="GH55_beta13glucanase-like"/>
    <property type="match status" value="1"/>
</dbReference>
<accession>A0A3N4LTQ7</accession>